<dbReference type="InterPro" id="IPR014931">
    <property type="entry name" value="DUF1805"/>
</dbReference>
<proteinExistence type="predicted"/>
<reference evidence="1 2" key="1">
    <citation type="journal article" date="2017" name="Int. J. Syst. Evol. Microbiol.">
        <title>Achromobacter aloeverae sp. nov., isolated from the root of Aloe vera (L.) Burm.f.</title>
        <authorList>
            <person name="Kuncharoen N."/>
            <person name="Muramatsu Y."/>
            <person name="Shibata C."/>
            <person name="Kamakura Y."/>
            <person name="Nakagawa Y."/>
            <person name="Tanasupawat S."/>
        </authorList>
    </citation>
    <scope>NUCLEOTIDE SEQUENCE [LARGE SCALE GENOMIC DNA]</scope>
    <source>
        <strain evidence="1 2">AVA-1</strain>
    </source>
</reference>
<dbReference type="InterPro" id="IPR036493">
    <property type="entry name" value="YunC_sf"/>
</dbReference>
<protein>
    <submittedName>
        <fullName evidence="1">DUF1805 domain-containing protein</fullName>
    </submittedName>
</protein>
<gene>
    <name evidence="1" type="ORF">C7R54_06290</name>
</gene>
<name>A0A4Q1HRZ6_9BURK</name>
<dbReference type="EMBL" id="PYAL01000001">
    <property type="protein sequence ID" value="RXN93303.1"/>
    <property type="molecule type" value="Genomic_DNA"/>
</dbReference>
<dbReference type="SUPFAM" id="SSF102891">
    <property type="entry name" value="Hypothetical protein Ta1206"/>
    <property type="match status" value="1"/>
</dbReference>
<dbReference type="Gene3D" id="3.30.1980.10">
    <property type="entry name" value="Hypothetical protein YunC"/>
    <property type="match status" value="1"/>
</dbReference>
<evidence type="ECO:0000313" key="2">
    <source>
        <dbReference type="Proteomes" id="UP000290849"/>
    </source>
</evidence>
<dbReference type="RefSeq" id="WP_129149258.1">
    <property type="nucleotide sequence ID" value="NZ_JBHSDO010000006.1"/>
</dbReference>
<dbReference type="AlphaFoldDB" id="A0A4Q1HRZ6"/>
<comment type="caution">
    <text evidence="1">The sequence shown here is derived from an EMBL/GenBank/DDBJ whole genome shotgun (WGS) entry which is preliminary data.</text>
</comment>
<keyword evidence="2" id="KW-1185">Reference proteome</keyword>
<dbReference type="OrthoDB" id="8910290at2"/>
<dbReference type="Proteomes" id="UP000290849">
    <property type="component" value="Unassembled WGS sequence"/>
</dbReference>
<accession>A0A4Q1HRZ6</accession>
<evidence type="ECO:0000313" key="1">
    <source>
        <dbReference type="EMBL" id="RXN93303.1"/>
    </source>
</evidence>
<dbReference type="Pfam" id="PF08827">
    <property type="entry name" value="DUF1805"/>
    <property type="match status" value="1"/>
</dbReference>
<sequence length="90" mass="9604">MASTPSHDNDALHFQLTRPLLIMRAPKGFISCGYISMEACNRIGDACAIMAKVDTLDDLLTAKVQAVSDKAAQLGIVIGETGESALNKLR</sequence>
<organism evidence="1 2">
    <name type="scientific">Achromobacter aloeverae</name>
    <dbReference type="NCBI Taxonomy" id="1750518"/>
    <lineage>
        <taxon>Bacteria</taxon>
        <taxon>Pseudomonadati</taxon>
        <taxon>Pseudomonadota</taxon>
        <taxon>Betaproteobacteria</taxon>
        <taxon>Burkholderiales</taxon>
        <taxon>Alcaligenaceae</taxon>
        <taxon>Achromobacter</taxon>
    </lineage>
</organism>